<name>A0A1M5BEW4_9FIRM</name>
<accession>A0A1M5BEW4</accession>
<sequence>MDIEKIIKSQANTGLPENYSICDGFLFKGDTPVSLVTSGIVESAVKGILHVDETEEYKTK</sequence>
<dbReference type="EMBL" id="FQUY01000022">
    <property type="protein sequence ID" value="SHF41103.1"/>
    <property type="molecule type" value="Genomic_DNA"/>
</dbReference>
<dbReference type="AlphaFoldDB" id="A0A1M5BEW4"/>
<dbReference type="Proteomes" id="UP000184148">
    <property type="component" value="Unassembled WGS sequence"/>
</dbReference>
<protein>
    <submittedName>
        <fullName evidence="1">Uncharacterized protein</fullName>
    </submittedName>
</protein>
<dbReference type="STRING" id="1121429.SAMN02745133_02575"/>
<keyword evidence="2" id="KW-1185">Reference proteome</keyword>
<evidence type="ECO:0000313" key="1">
    <source>
        <dbReference type="EMBL" id="SHF41103.1"/>
    </source>
</evidence>
<dbReference type="OrthoDB" id="1808799at2"/>
<organism evidence="1 2">
    <name type="scientific">Desulforamulus putei DSM 12395</name>
    <dbReference type="NCBI Taxonomy" id="1121429"/>
    <lineage>
        <taxon>Bacteria</taxon>
        <taxon>Bacillati</taxon>
        <taxon>Bacillota</taxon>
        <taxon>Clostridia</taxon>
        <taxon>Eubacteriales</taxon>
        <taxon>Peptococcaceae</taxon>
        <taxon>Desulforamulus</taxon>
    </lineage>
</organism>
<proteinExistence type="predicted"/>
<dbReference type="RefSeq" id="WP_073239787.1">
    <property type="nucleotide sequence ID" value="NZ_FQUY01000022.1"/>
</dbReference>
<evidence type="ECO:0000313" key="2">
    <source>
        <dbReference type="Proteomes" id="UP000184148"/>
    </source>
</evidence>
<gene>
    <name evidence="1" type="ORF">SAMN02745133_02575</name>
</gene>
<reference evidence="2" key="1">
    <citation type="submission" date="2016-11" db="EMBL/GenBank/DDBJ databases">
        <authorList>
            <person name="Varghese N."/>
            <person name="Submissions S."/>
        </authorList>
    </citation>
    <scope>NUCLEOTIDE SEQUENCE [LARGE SCALE GENOMIC DNA]</scope>
    <source>
        <strain evidence="2">DSM 12395</strain>
    </source>
</reference>